<sequence length="113" mass="12030">MICHLVGRDEWAFGAGSYRPASLGTEGFIHFSAPERLLETANLYYAGRSDLLLVVVDPQRLSAPLRWEPAAGPADRGDVLFPHLYGPIDPGAVLAVTPIPCGPGGAFTTMPVL</sequence>
<name>A0A1S1Q9C6_9ACTN</name>
<dbReference type="EMBL" id="MBLM01000152">
    <property type="protein sequence ID" value="OHV30560.1"/>
    <property type="molecule type" value="Genomic_DNA"/>
</dbReference>
<dbReference type="PANTHER" id="PTHR34129">
    <property type="entry name" value="BLR1139 PROTEIN"/>
    <property type="match status" value="1"/>
</dbReference>
<accession>A0A1S1Q9C6</accession>
<dbReference type="OrthoDB" id="5638018at2"/>
<proteinExistence type="predicted"/>
<evidence type="ECO:0000313" key="1">
    <source>
        <dbReference type="EMBL" id="OHV30560.1"/>
    </source>
</evidence>
<dbReference type="AlphaFoldDB" id="A0A1S1Q9C6"/>
<organism evidence="1 2">
    <name type="scientific">Parafrankia colletiae</name>
    <dbReference type="NCBI Taxonomy" id="573497"/>
    <lineage>
        <taxon>Bacteria</taxon>
        <taxon>Bacillati</taxon>
        <taxon>Actinomycetota</taxon>
        <taxon>Actinomycetes</taxon>
        <taxon>Frankiales</taxon>
        <taxon>Frankiaceae</taxon>
        <taxon>Parafrankia</taxon>
    </lineage>
</organism>
<evidence type="ECO:0000313" key="2">
    <source>
        <dbReference type="Proteomes" id="UP000179627"/>
    </source>
</evidence>
<dbReference type="PANTHER" id="PTHR34129:SF1">
    <property type="entry name" value="DUF952 DOMAIN-CONTAINING PROTEIN"/>
    <property type="match status" value="1"/>
</dbReference>
<keyword evidence="2" id="KW-1185">Reference proteome</keyword>
<dbReference type="Pfam" id="PF06108">
    <property type="entry name" value="DUF952"/>
    <property type="match status" value="1"/>
</dbReference>
<dbReference type="InterPro" id="IPR009297">
    <property type="entry name" value="DUF952"/>
</dbReference>
<reference evidence="2" key="1">
    <citation type="submission" date="2016-07" db="EMBL/GenBank/DDBJ databases">
        <title>Sequence Frankia sp. strain CcI1.17.</title>
        <authorList>
            <person name="Ghodhbane-Gtari F."/>
            <person name="Swanson E."/>
            <person name="Gueddou A."/>
            <person name="Morris K."/>
            <person name="Hezbri K."/>
            <person name="Ktari A."/>
            <person name="Nouioui I."/>
            <person name="Abebe-Akele F."/>
            <person name="Simpson S."/>
            <person name="Thomas K."/>
            <person name="Gtari M."/>
            <person name="Tisa L.S."/>
            <person name="Hurst S."/>
        </authorList>
    </citation>
    <scope>NUCLEOTIDE SEQUENCE [LARGE SCALE GENOMIC DNA]</scope>
    <source>
        <strain evidence="2">Cc1.17</strain>
    </source>
</reference>
<evidence type="ECO:0008006" key="3">
    <source>
        <dbReference type="Google" id="ProtNLM"/>
    </source>
</evidence>
<comment type="caution">
    <text evidence="1">The sequence shown here is derived from an EMBL/GenBank/DDBJ whole genome shotgun (WGS) entry which is preliminary data.</text>
</comment>
<dbReference type="RefSeq" id="WP_071089162.1">
    <property type="nucleotide sequence ID" value="NZ_MBLM01000152.1"/>
</dbReference>
<gene>
    <name evidence="1" type="ORF">CC117_06355</name>
</gene>
<protein>
    <recommendedName>
        <fullName evidence="3">Glutathione S-transferase</fullName>
    </recommendedName>
</protein>
<dbReference type="SUPFAM" id="SSF56399">
    <property type="entry name" value="ADP-ribosylation"/>
    <property type="match status" value="1"/>
</dbReference>
<dbReference type="Gene3D" id="3.20.170.20">
    <property type="entry name" value="Protein of unknown function DUF952"/>
    <property type="match status" value="1"/>
</dbReference>
<dbReference type="Proteomes" id="UP000179627">
    <property type="component" value="Unassembled WGS sequence"/>
</dbReference>